<reference evidence="2" key="1">
    <citation type="submission" date="2021-05" db="EMBL/GenBank/DDBJ databases">
        <authorList>
            <person name="Alioto T."/>
            <person name="Alioto T."/>
            <person name="Gomez Garrido J."/>
        </authorList>
    </citation>
    <scope>NUCLEOTIDE SEQUENCE</scope>
</reference>
<proteinExistence type="predicted"/>
<protein>
    <submittedName>
        <fullName evidence="2">(northern house mosquito) hypothetical protein</fullName>
    </submittedName>
</protein>
<evidence type="ECO:0000256" key="1">
    <source>
        <dbReference type="SAM" id="MobiDB-lite"/>
    </source>
</evidence>
<organism evidence="2">
    <name type="scientific">Culex pipiens</name>
    <name type="common">House mosquito</name>
    <dbReference type="NCBI Taxonomy" id="7175"/>
    <lineage>
        <taxon>Eukaryota</taxon>
        <taxon>Metazoa</taxon>
        <taxon>Ecdysozoa</taxon>
        <taxon>Arthropoda</taxon>
        <taxon>Hexapoda</taxon>
        <taxon>Insecta</taxon>
        <taxon>Pterygota</taxon>
        <taxon>Neoptera</taxon>
        <taxon>Endopterygota</taxon>
        <taxon>Diptera</taxon>
        <taxon>Nematocera</taxon>
        <taxon>Culicoidea</taxon>
        <taxon>Culicidae</taxon>
        <taxon>Culicinae</taxon>
        <taxon>Culicini</taxon>
        <taxon>Culex</taxon>
        <taxon>Culex</taxon>
    </lineage>
</organism>
<accession>A0A8D8CU92</accession>
<name>A0A8D8CU92_CULPI</name>
<feature type="region of interest" description="Disordered" evidence="1">
    <location>
        <begin position="96"/>
        <end position="118"/>
    </location>
</feature>
<sequence length="187" mass="19600">MLDRLFLSRFPSLPASSGCSSSSSSGIESLDWSSRDWSNRDVSLRTISTLSPVAQVSSVSYSVVLSVPRSGVDRTRYLSAIGTRCSTGISSELFRSTGAGTTKTGGGGDDDSPSSGADGRYSWELSRDFRFLSGNERLSSCWPVAGAGRSGDVACGAGSDVLPEIRLGGFGSRDFLLFVAAGLRGCR</sequence>
<feature type="region of interest" description="Disordered" evidence="1">
    <location>
        <begin position="13"/>
        <end position="32"/>
    </location>
</feature>
<dbReference type="EMBL" id="HBUE01136783">
    <property type="protein sequence ID" value="CAG6498934.1"/>
    <property type="molecule type" value="Transcribed_RNA"/>
</dbReference>
<evidence type="ECO:0000313" key="2">
    <source>
        <dbReference type="EMBL" id="CAG6498934.1"/>
    </source>
</evidence>
<dbReference type="AlphaFoldDB" id="A0A8D8CU92"/>